<reference evidence="1" key="2">
    <citation type="journal article" date="2015" name="Fish Shellfish Immunol.">
        <title>Early steps in the European eel (Anguilla anguilla)-Vibrio vulnificus interaction in the gills: Role of the RtxA13 toxin.</title>
        <authorList>
            <person name="Callol A."/>
            <person name="Pajuelo D."/>
            <person name="Ebbesson L."/>
            <person name="Teles M."/>
            <person name="MacKenzie S."/>
            <person name="Amaro C."/>
        </authorList>
    </citation>
    <scope>NUCLEOTIDE SEQUENCE</scope>
</reference>
<evidence type="ECO:0000313" key="1">
    <source>
        <dbReference type="EMBL" id="JAH66744.1"/>
    </source>
</evidence>
<protein>
    <submittedName>
        <fullName evidence="1">Uncharacterized protein</fullName>
    </submittedName>
</protein>
<proteinExistence type="predicted"/>
<dbReference type="AlphaFoldDB" id="A0A0E9ULP9"/>
<organism evidence="1">
    <name type="scientific">Anguilla anguilla</name>
    <name type="common">European freshwater eel</name>
    <name type="synonym">Muraena anguilla</name>
    <dbReference type="NCBI Taxonomy" id="7936"/>
    <lineage>
        <taxon>Eukaryota</taxon>
        <taxon>Metazoa</taxon>
        <taxon>Chordata</taxon>
        <taxon>Craniata</taxon>
        <taxon>Vertebrata</taxon>
        <taxon>Euteleostomi</taxon>
        <taxon>Actinopterygii</taxon>
        <taxon>Neopterygii</taxon>
        <taxon>Teleostei</taxon>
        <taxon>Anguilliformes</taxon>
        <taxon>Anguillidae</taxon>
        <taxon>Anguilla</taxon>
    </lineage>
</organism>
<name>A0A0E9ULP9_ANGAN</name>
<accession>A0A0E9ULP9</accession>
<reference evidence="1" key="1">
    <citation type="submission" date="2014-11" db="EMBL/GenBank/DDBJ databases">
        <authorList>
            <person name="Amaro Gonzalez C."/>
        </authorList>
    </citation>
    <scope>NUCLEOTIDE SEQUENCE</scope>
</reference>
<sequence>MSVLFNLTIWSPKVLPGVLLNFAPTKRPSELF</sequence>
<dbReference type="EMBL" id="GBXM01041833">
    <property type="protein sequence ID" value="JAH66744.1"/>
    <property type="molecule type" value="Transcribed_RNA"/>
</dbReference>